<evidence type="ECO:0008006" key="3">
    <source>
        <dbReference type="Google" id="ProtNLM"/>
    </source>
</evidence>
<dbReference type="RefSeq" id="WP_182463347.1">
    <property type="nucleotide sequence ID" value="NZ_CP059732.1"/>
</dbReference>
<protein>
    <recommendedName>
        <fullName evidence="3">Glycosyl transferase</fullName>
    </recommendedName>
</protein>
<name>A0A7G5H4D2_9BACT</name>
<evidence type="ECO:0000313" key="1">
    <source>
        <dbReference type="EMBL" id="QMW05974.1"/>
    </source>
</evidence>
<gene>
    <name evidence="1" type="ORF">H3H32_14285</name>
</gene>
<accession>A0A7G5H4D2</accession>
<proteinExistence type="predicted"/>
<keyword evidence="2" id="KW-1185">Reference proteome</keyword>
<dbReference type="KEGG" id="sfol:H3H32_14285"/>
<dbReference type="EMBL" id="CP059732">
    <property type="protein sequence ID" value="QMW05974.1"/>
    <property type="molecule type" value="Genomic_DNA"/>
</dbReference>
<dbReference type="AlphaFoldDB" id="A0A7G5H4D2"/>
<sequence>MLLTICTIRQLPQALALGDTLNQFTATGQTESILIGLADDPAHLPPGFVSAYPILPIGELLPTEQLVALSAKYTPTEFAAACKPLFIAEAFRRYPAIDKLIYADPNIHFLSSLAPVLDRLDTADILLIPFITKNLVNGPTDKAWPDEKFFQNIGLYSSDFLAFRRSAETDRLLAWWDNRVRERAFINYCEGLCLDQIWLMHVPVMFQEVAIVKNPGWHIGLWNLHERSIQQQSGNWQASGPGGLKEPVLFVNFKGILNPNEGFFPYQNRVRISEKPELMTLLANYRQVIARHQTLPFAAINPAYGQQHEPPIVRGWRYATIKSMKAVTSFLDRVQIPVIN</sequence>
<reference evidence="1 2" key="1">
    <citation type="submission" date="2020-07" db="EMBL/GenBank/DDBJ databases">
        <title>Spirosoma foliorum sp. nov., isolated from the leaves on the Nejang mountain Korea, Republic of.</title>
        <authorList>
            <person name="Ho H."/>
            <person name="Lee Y.-J."/>
            <person name="Nurcahyanto D.-A."/>
            <person name="Kim S.-G."/>
        </authorList>
    </citation>
    <scope>NUCLEOTIDE SEQUENCE [LARGE SCALE GENOMIC DNA]</scope>
    <source>
        <strain evidence="1 2">PL0136</strain>
    </source>
</reference>
<organism evidence="1 2">
    <name type="scientific">Spirosoma foliorum</name>
    <dbReference type="NCBI Taxonomy" id="2710596"/>
    <lineage>
        <taxon>Bacteria</taxon>
        <taxon>Pseudomonadati</taxon>
        <taxon>Bacteroidota</taxon>
        <taxon>Cytophagia</taxon>
        <taxon>Cytophagales</taxon>
        <taxon>Cytophagaceae</taxon>
        <taxon>Spirosoma</taxon>
    </lineage>
</organism>
<dbReference type="Proteomes" id="UP000515369">
    <property type="component" value="Chromosome"/>
</dbReference>
<evidence type="ECO:0000313" key="2">
    <source>
        <dbReference type="Proteomes" id="UP000515369"/>
    </source>
</evidence>